<keyword evidence="5" id="KW-1185">Reference proteome</keyword>
<evidence type="ECO:0000313" key="5">
    <source>
        <dbReference type="Proteomes" id="UP000738431"/>
    </source>
</evidence>
<feature type="domain" description="DUF1731" evidence="3">
    <location>
        <begin position="406"/>
        <end position="453"/>
    </location>
</feature>
<dbReference type="InterPro" id="IPR036291">
    <property type="entry name" value="NAD(P)-bd_dom_sf"/>
</dbReference>
<dbReference type="InterPro" id="IPR013549">
    <property type="entry name" value="DUF1731"/>
</dbReference>
<name>A0ABZ1CAB2_9BACT</name>
<dbReference type="InterPro" id="IPR010099">
    <property type="entry name" value="SDR39U1"/>
</dbReference>
<dbReference type="SUPFAM" id="SSF51735">
    <property type="entry name" value="NAD(P)-binding Rossmann-fold domains"/>
    <property type="match status" value="1"/>
</dbReference>
<evidence type="ECO:0000259" key="3">
    <source>
        <dbReference type="Pfam" id="PF08338"/>
    </source>
</evidence>
<proteinExistence type="inferred from homology"/>
<dbReference type="Pfam" id="PF10604">
    <property type="entry name" value="Polyketide_cyc2"/>
    <property type="match status" value="1"/>
</dbReference>
<evidence type="ECO:0000313" key="4">
    <source>
        <dbReference type="EMBL" id="WRQ88411.1"/>
    </source>
</evidence>
<dbReference type="CDD" id="cd07820">
    <property type="entry name" value="SRPBCC_3"/>
    <property type="match status" value="1"/>
</dbReference>
<sequence length="460" mass="50447">MKTRVFERRIHLPCTAAEAFAWHERRGAFQRLTPPWEQVEVEQEGEGEHDGQRAVLRSRMGPVWVRWVAEHFGYEKDRQFCDRQLAGPFAFWEHTHRFEPAEGGGCWLTDHIEYRLPLEPFSGVAEGLVEARLDRMFTYRHAVTAADLAGALKRDCGVVVVSGASGLIGSALVPFLRTQGWTVYTLVRRAPRTPDEIRWQPAEGGDVEWPKGFACDAVIHLAGVGIASGRWSSARKAAIRGSRIHGTTTLVKALARLPRAPQVMLSGSAVGYYGPDGQGQLQDEESEQGDGFLAEVCAAWEQAARPVEALGTRLVLLRTGVVLSPAGGALAKMLLPFRLGLGGPMAGGKMDQSWISLDDWLRACTFALENDAISGPMNLTAPWPVPQEEFADTLGSVLNRPAVLPLPRWPLQLALGEIADEALLADARVHPTVLSQNGFNFLHPSLEKALRHVLGRNTGL</sequence>
<dbReference type="Gene3D" id="3.30.530.20">
    <property type="match status" value="1"/>
</dbReference>
<dbReference type="NCBIfam" id="TIGR01777">
    <property type="entry name" value="yfcH"/>
    <property type="match status" value="1"/>
</dbReference>
<organism evidence="4 5">
    <name type="scientific">Actomonas aquatica</name>
    <dbReference type="NCBI Taxonomy" id="2866162"/>
    <lineage>
        <taxon>Bacteria</taxon>
        <taxon>Pseudomonadati</taxon>
        <taxon>Verrucomicrobiota</taxon>
        <taxon>Opitutia</taxon>
        <taxon>Opitutales</taxon>
        <taxon>Opitutaceae</taxon>
        <taxon>Actomonas</taxon>
    </lineage>
</organism>
<dbReference type="PANTHER" id="PTHR11092:SF0">
    <property type="entry name" value="EPIMERASE FAMILY PROTEIN SDR39U1"/>
    <property type="match status" value="1"/>
</dbReference>
<dbReference type="InterPro" id="IPR019587">
    <property type="entry name" value="Polyketide_cyclase/dehydratase"/>
</dbReference>
<dbReference type="InterPro" id="IPR001509">
    <property type="entry name" value="Epimerase_deHydtase"/>
</dbReference>
<dbReference type="Pfam" id="PF01370">
    <property type="entry name" value="Epimerase"/>
    <property type="match status" value="1"/>
</dbReference>
<dbReference type="PANTHER" id="PTHR11092">
    <property type="entry name" value="SUGAR NUCLEOTIDE EPIMERASE RELATED"/>
    <property type="match status" value="1"/>
</dbReference>
<dbReference type="InterPro" id="IPR023393">
    <property type="entry name" value="START-like_dom_sf"/>
</dbReference>
<accession>A0ABZ1CAB2</accession>
<dbReference type="RefSeq" id="WP_221032524.1">
    <property type="nucleotide sequence ID" value="NZ_CP139781.1"/>
</dbReference>
<protein>
    <submittedName>
        <fullName evidence="4">TIGR01777 family oxidoreductase</fullName>
    </submittedName>
</protein>
<feature type="domain" description="NAD-dependent epimerase/dehydratase" evidence="2">
    <location>
        <begin position="159"/>
        <end position="371"/>
    </location>
</feature>
<reference evidence="4 5" key="1">
    <citation type="submission" date="2021-08" db="EMBL/GenBank/DDBJ databases">
        <authorList>
            <person name="Zhang D."/>
            <person name="Zhang A."/>
            <person name="Wang L."/>
        </authorList>
    </citation>
    <scope>NUCLEOTIDE SEQUENCE [LARGE SCALE GENOMIC DNA]</scope>
    <source>
        <strain evidence="4 5">WL0086</strain>
    </source>
</reference>
<evidence type="ECO:0000256" key="1">
    <source>
        <dbReference type="ARBA" id="ARBA00009353"/>
    </source>
</evidence>
<comment type="similarity">
    <text evidence="1">Belongs to the NAD(P)-dependent epimerase/dehydratase family. SDR39U1 subfamily.</text>
</comment>
<dbReference type="Pfam" id="PF08338">
    <property type="entry name" value="DUF1731"/>
    <property type="match status" value="1"/>
</dbReference>
<reference evidence="4 5" key="2">
    <citation type="submission" date="2023-12" db="EMBL/GenBank/DDBJ databases">
        <title>Description of an unclassified Opitutus bacterium of Verrucomicrobiota.</title>
        <authorList>
            <person name="Zhang D.-F."/>
        </authorList>
    </citation>
    <scope>NUCLEOTIDE SEQUENCE [LARGE SCALE GENOMIC DNA]</scope>
    <source>
        <strain evidence="4 5">WL0086</strain>
    </source>
</reference>
<evidence type="ECO:0000259" key="2">
    <source>
        <dbReference type="Pfam" id="PF01370"/>
    </source>
</evidence>
<dbReference type="CDD" id="cd05242">
    <property type="entry name" value="SDR_a8"/>
    <property type="match status" value="1"/>
</dbReference>
<dbReference type="Gene3D" id="3.40.50.720">
    <property type="entry name" value="NAD(P)-binding Rossmann-like Domain"/>
    <property type="match status" value="1"/>
</dbReference>
<dbReference type="Proteomes" id="UP000738431">
    <property type="component" value="Chromosome"/>
</dbReference>
<dbReference type="EMBL" id="CP139781">
    <property type="protein sequence ID" value="WRQ88411.1"/>
    <property type="molecule type" value="Genomic_DNA"/>
</dbReference>
<dbReference type="SUPFAM" id="SSF55961">
    <property type="entry name" value="Bet v1-like"/>
    <property type="match status" value="1"/>
</dbReference>
<gene>
    <name evidence="4" type="ORF">K1X11_003280</name>
</gene>